<dbReference type="EMBL" id="CALNXI010000250">
    <property type="protein sequence ID" value="CAH3023188.1"/>
    <property type="molecule type" value="Genomic_DNA"/>
</dbReference>
<feature type="signal peptide" evidence="5">
    <location>
        <begin position="1"/>
        <end position="20"/>
    </location>
</feature>
<evidence type="ECO:0000313" key="8">
    <source>
        <dbReference type="Proteomes" id="UP001159427"/>
    </source>
</evidence>
<evidence type="ECO:0000256" key="2">
    <source>
        <dbReference type="ARBA" id="ARBA00022525"/>
    </source>
</evidence>
<comment type="caution">
    <text evidence="7">The sequence shown here is derived from an EMBL/GenBank/DDBJ whole genome shotgun (WGS) entry which is preliminary data.</text>
</comment>
<organism evidence="7 8">
    <name type="scientific">Porites evermanni</name>
    <dbReference type="NCBI Taxonomy" id="104178"/>
    <lineage>
        <taxon>Eukaryota</taxon>
        <taxon>Metazoa</taxon>
        <taxon>Cnidaria</taxon>
        <taxon>Anthozoa</taxon>
        <taxon>Hexacorallia</taxon>
        <taxon>Scleractinia</taxon>
        <taxon>Fungiina</taxon>
        <taxon>Poritidae</taxon>
        <taxon>Porites</taxon>
    </lineage>
</organism>
<feature type="chain" id="PRO_5045508443" description="MACPF domain-containing protein" evidence="5">
    <location>
        <begin position="21"/>
        <end position="522"/>
    </location>
</feature>
<feature type="domain" description="MACPF" evidence="6">
    <location>
        <begin position="1"/>
        <end position="334"/>
    </location>
</feature>
<evidence type="ECO:0000256" key="3">
    <source>
        <dbReference type="ARBA" id="ARBA00022852"/>
    </source>
</evidence>
<accession>A0ABN8M4C2</accession>
<dbReference type="PROSITE" id="PS51412">
    <property type="entry name" value="MACPF_2"/>
    <property type="match status" value="1"/>
</dbReference>
<keyword evidence="4" id="KW-1015">Disulfide bond</keyword>
<keyword evidence="2" id="KW-0964">Secreted</keyword>
<proteinExistence type="predicted"/>
<evidence type="ECO:0000256" key="4">
    <source>
        <dbReference type="ARBA" id="ARBA00023157"/>
    </source>
</evidence>
<dbReference type="InterPro" id="IPR020864">
    <property type="entry name" value="MACPF"/>
</dbReference>
<evidence type="ECO:0000313" key="7">
    <source>
        <dbReference type="EMBL" id="CAH3023188.1"/>
    </source>
</evidence>
<reference evidence="7 8" key="1">
    <citation type="submission" date="2022-05" db="EMBL/GenBank/DDBJ databases">
        <authorList>
            <consortium name="Genoscope - CEA"/>
            <person name="William W."/>
        </authorList>
    </citation>
    <scope>NUCLEOTIDE SEQUENCE [LARGE SCALE GENOMIC DNA]</scope>
</reference>
<evidence type="ECO:0000256" key="5">
    <source>
        <dbReference type="SAM" id="SignalP"/>
    </source>
</evidence>
<sequence>MTVWLILSIGLTATFMGILGDSDTQELGKGVYLRKINLLGNFQEEETKVFEDIPSTCFIKKDLHSTGSFFDYYASTKAFYSKMAIRAGLDASLQSGFTLGATLNSVAQKVHSEQSKVSGMSLNIRALTKKIFVKKDCLDAKVNLSHYLIMDLEQLPEKIERPWHKNSWKFYDVFLNKYGSHVVTSVNRGASIRQTTFAESSKSYSQRDFQVKSCVSFAGPTVAPVKVGVEACANVSKEEIAAASHMNTADKLVIRGGKMETRSALRTKRTEELIEKFLREANETDAGVEHTFRSIWNILQSRFLFKPGSESNYIKAVNLQYYYLGFLNYGCSFVEEGGLHMQKFNYTRSSSDRSPEFECTLAAEGCHTDDDCHYKPVWCSCYGRSCVRYKTVDQETGVPKFTAHANHDKNWGWHGCDWKVPGSWCKCYNDRRGTRRVVWTMLNRDAVLKSSEYGFQNNSRLQDQRAEATDHDEEITDGLIKGAIDLSQEAADLVKNGTGQIRAGEDHRAEGADEGRESIIVI</sequence>
<protein>
    <recommendedName>
        <fullName evidence="6">MACPF domain-containing protein</fullName>
    </recommendedName>
</protein>
<gene>
    <name evidence="7" type="ORF">PEVE_00018432</name>
</gene>
<keyword evidence="3" id="KW-0204">Cytolysis</keyword>
<dbReference type="Pfam" id="PF01823">
    <property type="entry name" value="MACPF"/>
    <property type="match status" value="1"/>
</dbReference>
<name>A0ABN8M4C2_9CNID</name>
<evidence type="ECO:0000259" key="6">
    <source>
        <dbReference type="PROSITE" id="PS51412"/>
    </source>
</evidence>
<dbReference type="PANTHER" id="PTHR45742">
    <property type="entry name" value="COMPLEMENT COMPONENT C6"/>
    <property type="match status" value="1"/>
</dbReference>
<evidence type="ECO:0000256" key="1">
    <source>
        <dbReference type="ARBA" id="ARBA00004613"/>
    </source>
</evidence>
<comment type="subcellular location">
    <subcellularLocation>
        <location evidence="1">Secreted</location>
    </subcellularLocation>
</comment>
<keyword evidence="8" id="KW-1185">Reference proteome</keyword>
<dbReference type="Proteomes" id="UP001159427">
    <property type="component" value="Unassembled WGS sequence"/>
</dbReference>
<keyword evidence="5" id="KW-0732">Signal</keyword>
<dbReference type="PANTHER" id="PTHR45742:SF8">
    <property type="entry name" value="FLOCCULATION PROTEIN FLO11"/>
    <property type="match status" value="1"/>
</dbReference>